<protein>
    <submittedName>
        <fullName evidence="7">Cell envelope integrity protein TolA</fullName>
    </submittedName>
</protein>
<evidence type="ECO:0000313" key="8">
    <source>
        <dbReference type="Proteomes" id="UP001595729"/>
    </source>
</evidence>
<dbReference type="RefSeq" id="WP_382177066.1">
    <property type="nucleotide sequence ID" value="NZ_JBHRXX010000007.1"/>
</dbReference>
<reference evidence="8" key="1">
    <citation type="journal article" date="2019" name="Int. J. Syst. Evol. Microbiol.">
        <title>The Global Catalogue of Microorganisms (GCM) 10K type strain sequencing project: providing services to taxonomists for standard genome sequencing and annotation.</title>
        <authorList>
            <consortium name="The Broad Institute Genomics Platform"/>
            <consortium name="The Broad Institute Genome Sequencing Center for Infectious Disease"/>
            <person name="Wu L."/>
            <person name="Ma J."/>
        </authorList>
    </citation>
    <scope>NUCLEOTIDE SEQUENCE [LARGE SCALE GENOMIC DNA]</scope>
    <source>
        <strain evidence="8">KCTC 42501</strain>
    </source>
</reference>
<dbReference type="InterPro" id="IPR006260">
    <property type="entry name" value="TonB/TolA_C"/>
</dbReference>
<dbReference type="Proteomes" id="UP001595729">
    <property type="component" value="Unassembled WGS sequence"/>
</dbReference>
<gene>
    <name evidence="7" type="primary">tolA</name>
    <name evidence="7" type="ORF">ACFOPI_18485</name>
</gene>
<dbReference type="Gene3D" id="3.30.1150.10">
    <property type="match status" value="1"/>
</dbReference>
<feature type="compositionally biased region" description="Pro residues" evidence="5">
    <location>
        <begin position="68"/>
        <end position="77"/>
    </location>
</feature>
<proteinExistence type="predicted"/>
<evidence type="ECO:0000256" key="2">
    <source>
        <dbReference type="ARBA" id="ARBA00022692"/>
    </source>
</evidence>
<feature type="region of interest" description="Disordered" evidence="5">
    <location>
        <begin position="62"/>
        <end position="226"/>
    </location>
</feature>
<organism evidence="7 8">
    <name type="scientific">Hydrogenophaga luteola</name>
    <dbReference type="NCBI Taxonomy" id="1591122"/>
    <lineage>
        <taxon>Bacteria</taxon>
        <taxon>Pseudomonadati</taxon>
        <taxon>Pseudomonadota</taxon>
        <taxon>Betaproteobacteria</taxon>
        <taxon>Burkholderiales</taxon>
        <taxon>Comamonadaceae</taxon>
        <taxon>Hydrogenophaga</taxon>
    </lineage>
</organism>
<feature type="compositionally biased region" description="Low complexity" evidence="5">
    <location>
        <begin position="210"/>
        <end position="224"/>
    </location>
</feature>
<dbReference type="SUPFAM" id="SSF74653">
    <property type="entry name" value="TolA/TonB C-terminal domain"/>
    <property type="match status" value="1"/>
</dbReference>
<evidence type="ECO:0000256" key="4">
    <source>
        <dbReference type="ARBA" id="ARBA00023136"/>
    </source>
</evidence>
<evidence type="ECO:0000256" key="3">
    <source>
        <dbReference type="ARBA" id="ARBA00022989"/>
    </source>
</evidence>
<comment type="subcellular location">
    <subcellularLocation>
        <location evidence="1">Membrane</location>
        <topology evidence="1">Single-pass membrane protein</topology>
    </subcellularLocation>
</comment>
<evidence type="ECO:0000313" key="7">
    <source>
        <dbReference type="EMBL" id="MFC3685596.1"/>
    </source>
</evidence>
<dbReference type="NCBIfam" id="TIGR01352">
    <property type="entry name" value="tonB_Cterm"/>
    <property type="match status" value="1"/>
</dbReference>
<dbReference type="Pfam" id="PF13103">
    <property type="entry name" value="TonB_2"/>
    <property type="match status" value="1"/>
</dbReference>
<feature type="compositionally biased region" description="Basic and acidic residues" evidence="5">
    <location>
        <begin position="78"/>
        <end position="94"/>
    </location>
</feature>
<evidence type="ECO:0000256" key="1">
    <source>
        <dbReference type="ARBA" id="ARBA00004167"/>
    </source>
</evidence>
<keyword evidence="3 6" id="KW-1133">Transmembrane helix</keyword>
<keyword evidence="8" id="KW-1185">Reference proteome</keyword>
<feature type="transmembrane region" description="Helical" evidence="6">
    <location>
        <begin position="21"/>
        <end position="42"/>
    </location>
</feature>
<dbReference type="EMBL" id="JBHRXX010000007">
    <property type="protein sequence ID" value="MFC3685596.1"/>
    <property type="molecule type" value="Genomic_DNA"/>
</dbReference>
<dbReference type="InterPro" id="IPR014161">
    <property type="entry name" value="Tol-Pal_TolA"/>
</dbReference>
<feature type="compositionally biased region" description="Basic and acidic residues" evidence="5">
    <location>
        <begin position="109"/>
        <end position="193"/>
    </location>
</feature>
<accession>A0ABV7W954</accession>
<name>A0ABV7W954_9BURK</name>
<evidence type="ECO:0000256" key="5">
    <source>
        <dbReference type="SAM" id="MobiDB-lite"/>
    </source>
</evidence>
<keyword evidence="4 6" id="KW-0472">Membrane</keyword>
<sequence>MQIITDAIDFKPPRSGRWGTPLALALGAHVLLMAALTWGVHWKQDEPQVAFEAEIWSALPREAAPRAVEPPPPPPPEPEPRPEPKPDPKPEPKPEPPPPQPAVKQPDIATEKARQKKLEEQKQRELEEAAKKKKAAEDKAEREKKEKELAEKKKADDLKKKELAEKRKKQDQERREAERRQDELADKMRRDQIARMMGQVGASGGPEARGSAQQSSGPSSGYAGRVRAKVSPNIRYTEDFPRSLRTEIEVRALSDGTITSRRVVDSSGNPAWDEAALKAIDRTGSLPRDVDGRVPSPIIIVVRPTD</sequence>
<keyword evidence="2 6" id="KW-0812">Transmembrane</keyword>
<comment type="caution">
    <text evidence="7">The sequence shown here is derived from an EMBL/GenBank/DDBJ whole genome shotgun (WGS) entry which is preliminary data.</text>
</comment>
<dbReference type="NCBIfam" id="TIGR02794">
    <property type="entry name" value="tolA_full"/>
    <property type="match status" value="1"/>
</dbReference>
<evidence type="ECO:0000256" key="6">
    <source>
        <dbReference type="SAM" id="Phobius"/>
    </source>
</evidence>